<dbReference type="Pfam" id="PF07705">
    <property type="entry name" value="CARDB"/>
    <property type="match status" value="5"/>
</dbReference>
<dbReference type="InterPro" id="IPR017868">
    <property type="entry name" value="Filamin/ABP280_repeat-like"/>
</dbReference>
<evidence type="ECO:0000256" key="3">
    <source>
        <dbReference type="SAM" id="Phobius"/>
    </source>
</evidence>
<dbReference type="PATRIC" id="fig|1227482.3.peg.720"/>
<dbReference type="Proteomes" id="UP000011650">
    <property type="component" value="Unassembled WGS sequence"/>
</dbReference>
<keyword evidence="3" id="KW-0812">Transmembrane</keyword>
<dbReference type="Gene3D" id="2.60.40.10">
    <property type="entry name" value="Immunoglobulins"/>
    <property type="match status" value="8"/>
</dbReference>
<dbReference type="InterPro" id="IPR011635">
    <property type="entry name" value="CARDB"/>
</dbReference>
<evidence type="ECO:0000313" key="5">
    <source>
        <dbReference type="EMBL" id="EMA63074.1"/>
    </source>
</evidence>
<organism evidence="5 6">
    <name type="scientific">Halorubrum lipolyticum DSM 21995</name>
    <dbReference type="NCBI Taxonomy" id="1227482"/>
    <lineage>
        <taxon>Archaea</taxon>
        <taxon>Methanobacteriati</taxon>
        <taxon>Methanobacteriota</taxon>
        <taxon>Stenosarchaea group</taxon>
        <taxon>Halobacteria</taxon>
        <taxon>Halobacteriales</taxon>
        <taxon>Haloferacaceae</taxon>
        <taxon>Halorubrum</taxon>
    </lineage>
</organism>
<feature type="compositionally biased region" description="Gly residues" evidence="2">
    <location>
        <begin position="740"/>
        <end position="750"/>
    </location>
</feature>
<keyword evidence="1" id="KW-0732">Signal</keyword>
<dbReference type="PROSITE" id="PS50194">
    <property type="entry name" value="FILAMIN_REPEAT"/>
    <property type="match status" value="1"/>
</dbReference>
<feature type="domain" description="CARDB" evidence="4">
    <location>
        <begin position="189"/>
        <end position="267"/>
    </location>
</feature>
<gene>
    <name evidence="5" type="ORF">C469_03600</name>
</gene>
<name>M0P0M9_9EURY</name>
<feature type="region of interest" description="Disordered" evidence="2">
    <location>
        <begin position="1009"/>
        <end position="1030"/>
    </location>
</feature>
<dbReference type="InterPro" id="IPR026371">
    <property type="entry name" value="PGF_CTERM"/>
</dbReference>
<feature type="domain" description="CARDB" evidence="4">
    <location>
        <begin position="380"/>
        <end position="450"/>
    </location>
</feature>
<dbReference type="EMBL" id="AOJG01000009">
    <property type="protein sequence ID" value="EMA63074.1"/>
    <property type="molecule type" value="Genomic_DNA"/>
</dbReference>
<feature type="domain" description="CARDB" evidence="4">
    <location>
        <begin position="93"/>
        <end position="167"/>
    </location>
</feature>
<dbReference type="STRING" id="1227482.C469_03600"/>
<keyword evidence="6" id="KW-1185">Reference proteome</keyword>
<dbReference type="AlphaFoldDB" id="M0P0M9"/>
<protein>
    <submittedName>
        <fullName evidence="5">APHP domain-containing protein</fullName>
    </submittedName>
</protein>
<keyword evidence="3" id="KW-1133">Transmembrane helix</keyword>
<evidence type="ECO:0000313" key="6">
    <source>
        <dbReference type="Proteomes" id="UP000011650"/>
    </source>
</evidence>
<dbReference type="RefSeq" id="WP_008003923.1">
    <property type="nucleotide sequence ID" value="NZ_AOJG01000009.1"/>
</dbReference>
<reference evidence="5 6" key="1">
    <citation type="journal article" date="2014" name="PLoS Genet.">
        <title>Phylogenetically driven sequencing of extremely halophilic archaea reveals strategies for static and dynamic osmo-response.</title>
        <authorList>
            <person name="Becker E.A."/>
            <person name="Seitzer P.M."/>
            <person name="Tritt A."/>
            <person name="Larsen D."/>
            <person name="Krusor M."/>
            <person name="Yao A.I."/>
            <person name="Wu D."/>
            <person name="Madern D."/>
            <person name="Eisen J.A."/>
            <person name="Darling A.E."/>
            <person name="Facciotti M.T."/>
        </authorList>
    </citation>
    <scope>NUCLEOTIDE SEQUENCE [LARGE SCALE GENOMIC DNA]</scope>
    <source>
        <strain evidence="5 6">DSM 21995</strain>
    </source>
</reference>
<evidence type="ECO:0000256" key="2">
    <source>
        <dbReference type="SAM" id="MobiDB-lite"/>
    </source>
</evidence>
<dbReference type="GO" id="GO:0005886">
    <property type="term" value="C:plasma membrane"/>
    <property type="evidence" value="ECO:0007669"/>
    <property type="project" value="UniProtKB-SubCell"/>
</dbReference>
<sequence length="1053" mass="107876">MGADLAEETIVEGEDAEVTATVENVGNETGTFTAELEEGSTVLNTKDVEVGPGETRDIEFTEPFDTAGTYDLSVNGESAGTLTVEPPSAAFEVTDVSLSETEIAVGDTVTVTAAIENTGDSDGTYTADLLVDGTVEESKSVDIAAGQTETVTFTRSFDTAGDYTIGVGDGPTRELTVEPEPANVSVTDAELSPTRIDPGETTTVTATVVNDGGSAGEFTADLTVDGTTEESETGTLGADEKTTVEFTPSFEEAGAYDIAVNAESAGTLTVSEPASFEVSNAQLADDTILAGDDAVVSADVTNVGEAEGTFTAEFRATGPDGTTQTIDTRSVTLAGGESQSVELSGAVDQAGDYDVQVNETDAGTLTVESPANVSVTDAELEDDVVSVDDEVAVNATVVNTGDREGSLSVTLAADGTDKDTEEVTLGPGEQDTVRLTYTATAAGEYAITVNGVAAETLTVVRPATFRTTNAGVEPDTVVEGESVEATATVVNVGTESGTHTATLVVDDESVATRELEIGPGDSETVVFSETFETADEYAIAVNDEPAGTLSVLEPANVSIRDATLSSEQITVGESAAVTVELANDGDVDGEFTTQLQDDNGTLETDTRTVGSDASETVSFNRTFERGEYNLSVNGDPVGTLAVLEPADVSLGETTVSPESVEVDESIDLSVELRNDGEATGQRDVDIALGDGTTYQRTPDVPAGGTTLTISHAYNATGEYTVVVDDSTVANVSVVEPQNNGGSGGGGGPSGSSGSSGPSGGAAPDDDEPTVVRSESSEAVTVRVEGASSERYDIPVELAGPSDSQPAVSVSSAALDPAGELDAFETTVGRPAAEPDGRDPVPRGVALGYMEFNSTLGAANTSAATLEFTVDEESIPQGLGPEDVAVFRYADGAWTTDNVTHDVDGDAHTVSLPHASPVAIVALEPGRVDVVDGAVPADRVQAGYETTLRATVENPGDRTANRTLTVTMGEETVAEREVLLEPGANTTVQIRFEPPESGAVSLEGSEVGSIDVFSDGDDGATSPDSETDEDIPGFGAVAAVLALLVTALMVRIRR</sequence>
<evidence type="ECO:0000259" key="4">
    <source>
        <dbReference type="Pfam" id="PF07705"/>
    </source>
</evidence>
<feature type="transmembrane region" description="Helical" evidence="3">
    <location>
        <begin position="1030"/>
        <end position="1049"/>
    </location>
</feature>
<feature type="domain" description="CARDB" evidence="4">
    <location>
        <begin position="471"/>
        <end position="546"/>
    </location>
</feature>
<proteinExistence type="predicted"/>
<dbReference type="NCBIfam" id="TIGR04126">
    <property type="entry name" value="PGF_CTERM"/>
    <property type="match status" value="1"/>
</dbReference>
<accession>M0P0M9</accession>
<dbReference type="InterPro" id="IPR013783">
    <property type="entry name" value="Ig-like_fold"/>
</dbReference>
<dbReference type="GO" id="GO:0030115">
    <property type="term" value="C:S-layer"/>
    <property type="evidence" value="ECO:0007669"/>
    <property type="project" value="UniProtKB-SubCell"/>
</dbReference>
<keyword evidence="3" id="KW-0472">Membrane</keyword>
<evidence type="ECO:0000256" key="1">
    <source>
        <dbReference type="ARBA" id="ARBA00022729"/>
    </source>
</evidence>
<feature type="domain" description="CARDB" evidence="4">
    <location>
        <begin position="6"/>
        <end position="78"/>
    </location>
</feature>
<comment type="caution">
    <text evidence="5">The sequence shown here is derived from an EMBL/GenBank/DDBJ whole genome shotgun (WGS) entry which is preliminary data.</text>
</comment>
<feature type="region of interest" description="Disordered" evidence="2">
    <location>
        <begin position="733"/>
        <end position="787"/>
    </location>
</feature>